<gene>
    <name evidence="2" type="ORF">P078_008</name>
</gene>
<dbReference type="EMBL" id="KJ489010">
    <property type="protein sequence ID" value="AHV82971.1"/>
    <property type="molecule type" value="Genomic_DNA"/>
</dbReference>
<dbReference type="KEGG" id="vg:19527376"/>
<feature type="region of interest" description="Disordered" evidence="1">
    <location>
        <begin position="88"/>
        <end position="119"/>
    </location>
</feature>
<accession>X4Y7I8</accession>
<dbReference type="Pfam" id="PF23847">
    <property type="entry name" value="DUF7211"/>
    <property type="match status" value="1"/>
</dbReference>
<dbReference type="GeneID" id="19527376"/>
<evidence type="ECO:0000313" key="2">
    <source>
        <dbReference type="EMBL" id="AHV82971.1"/>
    </source>
</evidence>
<dbReference type="InterPro" id="IPR055635">
    <property type="entry name" value="DUF7211"/>
</dbReference>
<protein>
    <submittedName>
        <fullName evidence="2">Uncharacterized protein</fullName>
    </submittedName>
</protein>
<dbReference type="Proteomes" id="UP000019791">
    <property type="component" value="Segment"/>
</dbReference>
<reference evidence="2 3" key="1">
    <citation type="submission" date="2014-02" db="EMBL/GenBank/DDBJ databases">
        <title>Complete genome sequences of four novel Lactococcus lactis phages distantly related to the rare 1706 phage species.</title>
        <authorList>
            <person name="Kot W."/>
            <person name="Neve H."/>
            <person name="Vogensen F.K."/>
            <person name="Heller K.J."/>
            <person name="Hansen L.H."/>
        </authorList>
    </citation>
    <scope>NUCLEOTIDE SEQUENCE [LARGE SCALE GENOMIC DNA]</scope>
</reference>
<name>X4Y7I8_9CAUD</name>
<feature type="region of interest" description="Disordered" evidence="1">
    <location>
        <begin position="186"/>
        <end position="209"/>
    </location>
</feature>
<proteinExistence type="predicted"/>
<evidence type="ECO:0000256" key="1">
    <source>
        <dbReference type="SAM" id="MobiDB-lite"/>
    </source>
</evidence>
<sequence length="209" mass="23387">MERTEVIVHSIVSDPNDLQHSEYLGSGRDVFGNLVHIYDVDNDQLIHYGTVGMKWGKRRAYNKAISSAVDHQDRANNSAEYAKITSKKATKANNKLDKKIAKGKGNSKSAQRAKRKMDKYNDLTKSHTESHEVNTRKANEYIAKAAKLGRSKDTPFRDIAKQFINGVGNDLNNPSQVVANAKSQMYAERQEKRNAAAKKANALRDKNKG</sequence>
<dbReference type="OrthoDB" id="22275at10239"/>
<evidence type="ECO:0000313" key="3">
    <source>
        <dbReference type="Proteomes" id="UP000019791"/>
    </source>
</evidence>
<keyword evidence="3" id="KW-1185">Reference proteome</keyword>
<dbReference type="RefSeq" id="YP_009036833.1">
    <property type="nucleotide sequence ID" value="NC_024215.1"/>
</dbReference>
<organism evidence="2 3">
    <name type="scientific">Lactococcus phage P078</name>
    <dbReference type="NCBI Taxonomy" id="1476886"/>
    <lineage>
        <taxon>Viruses</taxon>
        <taxon>Duplodnaviria</taxon>
        <taxon>Heunggongvirae</taxon>
        <taxon>Uroviricota</taxon>
        <taxon>Caudoviricetes</taxon>
        <taxon>Nevevirus</taxon>
        <taxon>Nevevirus P078</taxon>
    </lineage>
</organism>